<dbReference type="eggNOG" id="KOG1810">
    <property type="taxonomic scope" value="Eukaryota"/>
</dbReference>
<proteinExistence type="inferred from homology"/>
<dbReference type="InterPro" id="IPR019442">
    <property type="entry name" value="THADA/TRM732_DUF2428"/>
</dbReference>
<dbReference type="Pfam" id="PF10350">
    <property type="entry name" value="DUF2428"/>
    <property type="match status" value="1"/>
</dbReference>
<dbReference type="Pfam" id="PF25150">
    <property type="entry name" value="TPR_Trm732"/>
    <property type="match status" value="1"/>
</dbReference>
<dbReference type="Proteomes" id="UP000029981">
    <property type="component" value="Chromosome 3"/>
</dbReference>
<dbReference type="PANTHER" id="PTHR14387">
    <property type="entry name" value="THADA/DEATH RECEPTOR INTERACTING PROTEIN"/>
    <property type="match status" value="1"/>
</dbReference>
<evidence type="ECO:0000313" key="7">
    <source>
        <dbReference type="EMBL" id="KGN59577.1"/>
    </source>
</evidence>
<evidence type="ECO:0000256" key="2">
    <source>
        <dbReference type="ARBA" id="ARBA00022694"/>
    </source>
</evidence>
<evidence type="ECO:0000313" key="8">
    <source>
        <dbReference type="Proteomes" id="UP000029981"/>
    </source>
</evidence>
<evidence type="ECO:0000259" key="6">
    <source>
        <dbReference type="Pfam" id="PF25151"/>
    </source>
</evidence>
<feature type="compositionally biased region" description="Polar residues" evidence="3">
    <location>
        <begin position="1116"/>
        <end position="1132"/>
    </location>
</feature>
<evidence type="ECO:0000256" key="1">
    <source>
        <dbReference type="ARBA" id="ARBA00010409"/>
    </source>
</evidence>
<protein>
    <submittedName>
        <fullName evidence="7">Uncharacterized protein</fullName>
    </submittedName>
</protein>
<dbReference type="STRING" id="3659.A0A0A0LG21"/>
<dbReference type="InterPro" id="IPR051954">
    <property type="entry name" value="tRNA_methyltransferase_THADA"/>
</dbReference>
<dbReference type="InterPro" id="IPR056843">
    <property type="entry name" value="THADA-like_TPR"/>
</dbReference>
<dbReference type="OMA" id="KHCENPI"/>
<evidence type="ECO:0000259" key="5">
    <source>
        <dbReference type="Pfam" id="PF25150"/>
    </source>
</evidence>
<dbReference type="PANTHER" id="PTHR14387:SF0">
    <property type="entry name" value="DUF2428 DOMAIN-CONTAINING PROTEIN"/>
    <property type="match status" value="1"/>
</dbReference>
<dbReference type="InterPro" id="IPR056842">
    <property type="entry name" value="THADA-like_TPR_C"/>
</dbReference>
<sequence>MSAKWRALQHRHRYTYSAIVFPNSYVDSLNSFQSSSKFFTELLQLVSLNSVYAQVNHAKKVASAFSELLANGDEDSVSKAARFYLEVLFFENSQPLHRTLVSTLAKSRKFHDPLGECFRDLCEEHSGVLQGGEKRFCVSRVALSVMGMPKLGYLVDVIKDCALLVARDIVSSLDYVVKETNESARPSPIIMEQCQEALSCLYYLLQRFPSKFQEDFGVLGMIVSSILSILKSLAFSRDCYVAAGVSFCASLQVCLNSEELGVLIFYGILEQTNHIPFLKYDSEFRNTVGKVPHQANVCAEIRTFSVLSRLCLIRGILTAIPRPVLNIPFSMVEGDSNGHPGCLNSGNSVKTILYDGILPELCNYCENPTDSHFNFHSLTVLQICLQQIKTSLVSNLTDTSCSYDPLPEEMGSRILSIMWTNLDDPLSQTVKQVHLIFDLFLEIQSSLCWSEGSEKIKLFLRKIAFDLLRLGSRCKGRYVPLASLTKRLGAKTLLDMSPSLLSETVQAYIDDDVCCAVTSFLKCFLEHLRDECWSSDGIEGGYAIYRGHCLPPVLHGLGSGISKLRSNLNTYALPVLFEVDLDSIFPMLAFISVWPSSRDNGILYPGNNQGSMELRVEQRVAIFISLLKVSRSLALIEGDIDWLEKPSLEQQSIHEIEYFSRYALVFVKGVKVEILVEWLLLALTHVDETLRVDAAEFLFLNPKTSSLPSHLELTLLKKAIPLNMRCTSTAFQMKWSSLFRKFFSRVRTALERQFKLGNWIPLASCCNRESYMPNGNEQIVAGRADDLFQFMKWLSCFLFFSCYPSAPYRRKIMAMDLFLVMLNVWSIVPSKEKCNETLLLPYNEGITLPDSVLLLVVSIIDSWDRLRENSFRILLHFPTPLPGISGEYMVGKIIKWAKVLVCSSRVRESDAGALALRLVFRKYVLDLGWIVRASDAVVCLDSVDKLPNVSLLLGTITRKVPLPAASDSFESDPNDSIMPRQEEVLDVKQLKVIGDHFLEVLLKMKHNGAIDKTRAGFTALCNRLLCSDDQRLCKLTESWMDQLMERTTAKGQTVDDLLRRSAGIPAAFIALFLAEPEGSPKKLLPRALKWLIDVAERLLQNPIETDCKNSNFSKLPSTGLSQDTEPISTHETYPSEKASKIRDEGVIPTVHAFNVLRAAFNDTNLATDTSGFSAQAIIVCIRSFSSPYWEVRNSACLAYTALVRRMIGFLNVHKRESARRALTGLEFFHRYPALHRFLLQELDVATESLDDGCSGDSKSNLAKVVHPSLCPMLILLSRLKPSTIGSEAGDDLDPFLFMPFIRKCSSQSNLRIRILASRALTGLVSNENLPSVILNIASGLPVDDSTTMGRESSILLATTTTQYTSYNRIHGILLQLISLLDINCRNLGDILKKSQILNDLVEVLAHCSWMARSSHCSCPILSTSMLQVLGHMLSIVRKCPRSKSFYVIRNLLLDLSTGCLDVETSHKLPYYDPTLAELRQQAAICYFNCVLQPFDEEDDATLQKSQRSQSDEDVPATLMDYPFSQLQERLIRSLQDPCYEVRLSTMKWLFKFLKSTEYSAGLYDLSCHEIRTVDQWIKTNLQALLTELLSLEKNYRCLYYILKNLFAWNMSQFQKFGNGECTEDVVYIGKMDCGSVLQFWDKLISLYKLTRHAKTRENTIRCMGTCIKRLAVQYSACIVSDATTTESPNGKISNDLDKFHSCITLFTDLIKQHSAASEPVNMRTAAADSIIASGLLEQAEIFGDYVFDNQIPEATVNSHSELREYANMYAHQILNMWSTCIMLLEDEDDDIRKRLAADVQKYFSLERTATSSDVPNQVEQVIGSSFEYLSSIFGHWVLYFDYLANWVLNTADYTVSPADPVRRVFDKEIDNHHEEKLLISQTCCFHMEKLSRSKLIALWDTQWFMNYLVGLRKRFFLQLIRFADEYMSKHSGFDWIGGAGNHKDAFLPLYTNLLGFYAISNCIVNGKSKVVTMQPLITEVVETGKIINPFLRNPLISNLYLLVTRIHEEAIDVNRDHNIPERGHEAIWEGFDPYFLLR</sequence>
<dbReference type="SUPFAM" id="SSF48371">
    <property type="entry name" value="ARM repeat"/>
    <property type="match status" value="1"/>
</dbReference>
<reference evidence="7 8" key="2">
    <citation type="journal article" date="2009" name="PLoS ONE">
        <title>An integrated genetic and cytogenetic map of the cucumber genome.</title>
        <authorList>
            <person name="Ren Y."/>
            <person name="Zhang Z."/>
            <person name="Liu J."/>
            <person name="Staub J.E."/>
            <person name="Han Y."/>
            <person name="Cheng Z."/>
            <person name="Li X."/>
            <person name="Lu J."/>
            <person name="Miao H."/>
            <person name="Kang H."/>
            <person name="Xie B."/>
            <person name="Gu X."/>
            <person name="Wang X."/>
            <person name="Du Y."/>
            <person name="Jin W."/>
            <person name="Huang S."/>
        </authorList>
    </citation>
    <scope>NUCLEOTIDE SEQUENCE [LARGE SCALE GENOMIC DNA]</scope>
    <source>
        <strain evidence="8">cv. 9930</strain>
    </source>
</reference>
<keyword evidence="8" id="KW-1185">Reference proteome</keyword>
<feature type="domain" description="DUF2428" evidence="4">
    <location>
        <begin position="948"/>
        <end position="1190"/>
    </location>
</feature>
<feature type="domain" description="tRNA (32-2'-O)-methyltransferase regulator THADA-like C-terminal TPR repeats region" evidence="6">
    <location>
        <begin position="1192"/>
        <end position="1376"/>
    </location>
</feature>
<evidence type="ECO:0000256" key="3">
    <source>
        <dbReference type="SAM" id="MobiDB-lite"/>
    </source>
</evidence>
<dbReference type="Pfam" id="PF25151">
    <property type="entry name" value="TPR_Trm732_C"/>
    <property type="match status" value="1"/>
</dbReference>
<dbReference type="Gramene" id="KGN59577">
    <property type="protein sequence ID" value="KGN59577"/>
    <property type="gene ID" value="Csa_3G827200"/>
</dbReference>
<reference evidence="7 8" key="1">
    <citation type="journal article" date="2009" name="Nat. Genet.">
        <title>The genome of the cucumber, Cucumis sativus L.</title>
        <authorList>
            <person name="Huang S."/>
            <person name="Li R."/>
            <person name="Zhang Z."/>
            <person name="Li L."/>
            <person name="Gu X."/>
            <person name="Fan W."/>
            <person name="Lucas W.J."/>
            <person name="Wang X."/>
            <person name="Xie B."/>
            <person name="Ni P."/>
            <person name="Ren Y."/>
            <person name="Zhu H."/>
            <person name="Li J."/>
            <person name="Lin K."/>
            <person name="Jin W."/>
            <person name="Fei Z."/>
            <person name="Li G."/>
            <person name="Staub J."/>
            <person name="Kilian A."/>
            <person name="van der Vossen E.A."/>
            <person name="Wu Y."/>
            <person name="Guo J."/>
            <person name="He J."/>
            <person name="Jia Z."/>
            <person name="Ren Y."/>
            <person name="Tian G."/>
            <person name="Lu Y."/>
            <person name="Ruan J."/>
            <person name="Qian W."/>
            <person name="Wang M."/>
            <person name="Huang Q."/>
            <person name="Li B."/>
            <person name="Xuan Z."/>
            <person name="Cao J."/>
            <person name="Asan"/>
            <person name="Wu Z."/>
            <person name="Zhang J."/>
            <person name="Cai Q."/>
            <person name="Bai Y."/>
            <person name="Zhao B."/>
            <person name="Han Y."/>
            <person name="Li Y."/>
            <person name="Li X."/>
            <person name="Wang S."/>
            <person name="Shi Q."/>
            <person name="Liu S."/>
            <person name="Cho W.K."/>
            <person name="Kim J.Y."/>
            <person name="Xu Y."/>
            <person name="Heller-Uszynska K."/>
            <person name="Miao H."/>
            <person name="Cheng Z."/>
            <person name="Zhang S."/>
            <person name="Wu J."/>
            <person name="Yang Y."/>
            <person name="Kang H."/>
            <person name="Li M."/>
            <person name="Liang H."/>
            <person name="Ren X."/>
            <person name="Shi Z."/>
            <person name="Wen M."/>
            <person name="Jian M."/>
            <person name="Yang H."/>
            <person name="Zhang G."/>
            <person name="Yang Z."/>
            <person name="Chen R."/>
            <person name="Liu S."/>
            <person name="Li J."/>
            <person name="Ma L."/>
            <person name="Liu H."/>
            <person name="Zhou Y."/>
            <person name="Zhao J."/>
            <person name="Fang X."/>
            <person name="Li G."/>
            <person name="Fang L."/>
            <person name="Li Y."/>
            <person name="Liu D."/>
            <person name="Zheng H."/>
            <person name="Zhang Y."/>
            <person name="Qin N."/>
            <person name="Li Z."/>
            <person name="Yang G."/>
            <person name="Yang S."/>
            <person name="Bolund L."/>
            <person name="Kristiansen K."/>
            <person name="Zheng H."/>
            <person name="Li S."/>
            <person name="Zhang X."/>
            <person name="Yang H."/>
            <person name="Wang J."/>
            <person name="Sun R."/>
            <person name="Zhang B."/>
            <person name="Jiang S."/>
            <person name="Wang J."/>
            <person name="Du Y."/>
            <person name="Li S."/>
        </authorList>
    </citation>
    <scope>NUCLEOTIDE SEQUENCE [LARGE SCALE GENOMIC DNA]</scope>
    <source>
        <strain evidence="8">cv. 9930</strain>
    </source>
</reference>
<feature type="region of interest" description="Disordered" evidence="3">
    <location>
        <begin position="1116"/>
        <end position="1135"/>
    </location>
</feature>
<reference evidence="7 8" key="4">
    <citation type="journal article" date="2011" name="BMC Genomics">
        <title>RNA-Seq improves annotation of protein-coding genes in the cucumber genome.</title>
        <authorList>
            <person name="Li Z."/>
            <person name="Zhang Z."/>
            <person name="Yan P."/>
            <person name="Huang S."/>
            <person name="Fei Z."/>
            <person name="Lin K."/>
        </authorList>
    </citation>
    <scope>NUCLEOTIDE SEQUENCE [LARGE SCALE GENOMIC DNA]</scope>
    <source>
        <strain evidence="8">cv. 9930</strain>
    </source>
</reference>
<dbReference type="InterPro" id="IPR016024">
    <property type="entry name" value="ARM-type_fold"/>
</dbReference>
<organism evidence="7 8">
    <name type="scientific">Cucumis sativus</name>
    <name type="common">Cucumber</name>
    <dbReference type="NCBI Taxonomy" id="3659"/>
    <lineage>
        <taxon>Eukaryota</taxon>
        <taxon>Viridiplantae</taxon>
        <taxon>Streptophyta</taxon>
        <taxon>Embryophyta</taxon>
        <taxon>Tracheophyta</taxon>
        <taxon>Spermatophyta</taxon>
        <taxon>Magnoliopsida</taxon>
        <taxon>eudicotyledons</taxon>
        <taxon>Gunneridae</taxon>
        <taxon>Pentapetalae</taxon>
        <taxon>rosids</taxon>
        <taxon>fabids</taxon>
        <taxon>Cucurbitales</taxon>
        <taxon>Cucurbitaceae</taxon>
        <taxon>Benincaseae</taxon>
        <taxon>Cucumis</taxon>
    </lineage>
</organism>
<gene>
    <name evidence="7" type="ORF">Csa_3G827200</name>
</gene>
<reference evidence="7 8" key="3">
    <citation type="journal article" date="2010" name="BMC Genomics">
        <title>Transcriptome sequencing and comparative analysis of cucumber flowers with different sex types.</title>
        <authorList>
            <person name="Guo S."/>
            <person name="Zheng Y."/>
            <person name="Joung J.G."/>
            <person name="Liu S."/>
            <person name="Zhang Z."/>
            <person name="Crasta O.R."/>
            <person name="Sobral B.W."/>
            <person name="Xu Y."/>
            <person name="Huang S."/>
            <person name="Fei Z."/>
        </authorList>
    </citation>
    <scope>NUCLEOTIDE SEQUENCE [LARGE SCALE GENOMIC DNA]</scope>
    <source>
        <strain evidence="8">cv. 9930</strain>
    </source>
</reference>
<dbReference type="EMBL" id="CM002924">
    <property type="protein sequence ID" value="KGN59577.1"/>
    <property type="molecule type" value="Genomic_DNA"/>
</dbReference>
<accession>A0A0A0LG21</accession>
<name>A0A0A0LG21_CUCSA</name>
<evidence type="ECO:0000259" key="4">
    <source>
        <dbReference type="Pfam" id="PF10350"/>
    </source>
</evidence>
<feature type="domain" description="tRNA (32-2'-O)-methyltransferase regulator THADA-like TPR repeats region" evidence="5">
    <location>
        <begin position="551"/>
        <end position="867"/>
    </location>
</feature>
<dbReference type="GO" id="GO:0030488">
    <property type="term" value="P:tRNA methylation"/>
    <property type="evidence" value="ECO:0000318"/>
    <property type="project" value="GO_Central"/>
</dbReference>
<keyword evidence="2" id="KW-0819">tRNA processing</keyword>
<comment type="similarity">
    <text evidence="1">Belongs to the THADA family.</text>
</comment>